<dbReference type="Proteomes" id="UP000316095">
    <property type="component" value="Unassembled WGS sequence"/>
</dbReference>
<dbReference type="EMBL" id="SJPG01000001">
    <property type="protein sequence ID" value="TWT63573.1"/>
    <property type="molecule type" value="Genomic_DNA"/>
</dbReference>
<dbReference type="RefSeq" id="WP_146505301.1">
    <property type="nucleotide sequence ID" value="NZ_SJPG01000001.1"/>
</dbReference>
<evidence type="ECO:0000313" key="3">
    <source>
        <dbReference type="EMBL" id="TWT63573.1"/>
    </source>
</evidence>
<evidence type="ECO:0000256" key="2">
    <source>
        <dbReference type="SAM" id="SignalP"/>
    </source>
</evidence>
<gene>
    <name evidence="3" type="ORF">Pan54_43270</name>
</gene>
<reference evidence="3 4" key="1">
    <citation type="submission" date="2019-02" db="EMBL/GenBank/DDBJ databases">
        <title>Deep-cultivation of Planctomycetes and their phenomic and genomic characterization uncovers novel biology.</title>
        <authorList>
            <person name="Wiegand S."/>
            <person name="Jogler M."/>
            <person name="Boedeker C."/>
            <person name="Pinto D."/>
            <person name="Vollmers J."/>
            <person name="Rivas-Marin E."/>
            <person name="Kohn T."/>
            <person name="Peeters S.H."/>
            <person name="Heuer A."/>
            <person name="Rast P."/>
            <person name="Oberbeckmann S."/>
            <person name="Bunk B."/>
            <person name="Jeske O."/>
            <person name="Meyerdierks A."/>
            <person name="Storesund J.E."/>
            <person name="Kallscheuer N."/>
            <person name="Luecker S."/>
            <person name="Lage O.M."/>
            <person name="Pohl T."/>
            <person name="Merkel B.J."/>
            <person name="Hornburger P."/>
            <person name="Mueller R.-W."/>
            <person name="Bruemmer F."/>
            <person name="Labrenz M."/>
            <person name="Spormann A.M."/>
            <person name="Op Den Camp H."/>
            <person name="Overmann J."/>
            <person name="Amann R."/>
            <person name="Jetten M.S.M."/>
            <person name="Mascher T."/>
            <person name="Medema M.H."/>
            <person name="Devos D.P."/>
            <person name="Kaster A.-K."/>
            <person name="Ovreas L."/>
            <person name="Rohde M."/>
            <person name="Galperin M.Y."/>
            <person name="Jogler C."/>
        </authorList>
    </citation>
    <scope>NUCLEOTIDE SEQUENCE [LARGE SCALE GENOMIC DNA]</scope>
    <source>
        <strain evidence="3 4">Pan54</strain>
    </source>
</reference>
<keyword evidence="2" id="KW-0732">Signal</keyword>
<name>A0A5C5XMI0_9PLAN</name>
<comment type="caution">
    <text evidence="3">The sequence shown here is derived from an EMBL/GenBank/DDBJ whole genome shotgun (WGS) entry which is preliminary data.</text>
</comment>
<evidence type="ECO:0000313" key="4">
    <source>
        <dbReference type="Proteomes" id="UP000316095"/>
    </source>
</evidence>
<keyword evidence="4" id="KW-1185">Reference proteome</keyword>
<organism evidence="3 4">
    <name type="scientific">Rubinisphaera italica</name>
    <dbReference type="NCBI Taxonomy" id="2527969"/>
    <lineage>
        <taxon>Bacteria</taxon>
        <taxon>Pseudomonadati</taxon>
        <taxon>Planctomycetota</taxon>
        <taxon>Planctomycetia</taxon>
        <taxon>Planctomycetales</taxon>
        <taxon>Planctomycetaceae</taxon>
        <taxon>Rubinisphaera</taxon>
    </lineage>
</organism>
<feature type="transmembrane region" description="Helical" evidence="1">
    <location>
        <begin position="403"/>
        <end position="424"/>
    </location>
</feature>
<dbReference type="AlphaFoldDB" id="A0A5C5XMI0"/>
<keyword evidence="1" id="KW-0812">Transmembrane</keyword>
<protein>
    <recommendedName>
        <fullName evidence="5">DUF4350 domain-containing protein</fullName>
    </recommendedName>
</protein>
<keyword evidence="1" id="KW-0472">Membrane</keyword>
<evidence type="ECO:0008006" key="5">
    <source>
        <dbReference type="Google" id="ProtNLM"/>
    </source>
</evidence>
<evidence type="ECO:0000256" key="1">
    <source>
        <dbReference type="SAM" id="Phobius"/>
    </source>
</evidence>
<feature type="transmembrane region" description="Helical" evidence="1">
    <location>
        <begin position="372"/>
        <end position="391"/>
    </location>
</feature>
<sequence length="676" mass="74638" precursor="true">MWNLIRLTLLLAFVVAFTCSTSFAIGTEFTVTGSDLVVDVNTKWIGGKDGGYYPVRVRVRNIGPPRRLTLAFRADPNYQPLPDVSRQIDIEQNQTLNTTLLIPLVDHGSSGTFSVQENSRNLKNMSRSINVSDISYNNDHGPSMLIINDSIVDGQFYNHAISHLVNAGYGGHSHRHGSSSGDYTETVDPGQLPETWLAYTPVDLVAVSLPTFANKLSAESRQAILQWVQTGGKLIIFEVEDSPGESELLNRTLDWNNRSFAGKDWSATSTSQFSHLVIADPSDSSIIGPEDLSDGKVWAVSPETFSTRSLGLGTVAAFKGDPFPGTASHWTWLMNSLGKESLSWQERHGFSSRTGTPSFLKFLIPSVGRVPVVSFLLLITIFTVIIGPLNYGYFLRKKRLSMLLVTVPVLALGSSLLLIGYSTVAHGFSIKSRIRSLTLLDQKHGNSVSISRVAYYAGMAPSGGLMFEPSTAVYPIWASNGAFESGRLDWSDTQHFTSGWLKSRTRTQFLTVSNREQRGRIDFKPESSVSAEFSNGLEWGIGMVLLRDSQGEVWFGENIQPGAVTKLQPIDADNKGKIRALLDERGLGLPEGISERQAAQVVYSGSPYGYYQNENVDIYEKSQQEQLLSNFRIPDRFTRTLQPNSYFAILNDNPDLDLGLKNAKPQLTLHTLVGFF</sequence>
<proteinExistence type="predicted"/>
<feature type="signal peptide" evidence="2">
    <location>
        <begin position="1"/>
        <end position="24"/>
    </location>
</feature>
<feature type="chain" id="PRO_5022799414" description="DUF4350 domain-containing protein" evidence="2">
    <location>
        <begin position="25"/>
        <end position="676"/>
    </location>
</feature>
<accession>A0A5C5XMI0</accession>
<dbReference type="OrthoDB" id="269524at2"/>
<keyword evidence="1" id="KW-1133">Transmembrane helix</keyword>